<organism evidence="7 8">
    <name type="scientific">Galerina marginata (strain CBS 339.88)</name>
    <dbReference type="NCBI Taxonomy" id="685588"/>
    <lineage>
        <taxon>Eukaryota</taxon>
        <taxon>Fungi</taxon>
        <taxon>Dikarya</taxon>
        <taxon>Basidiomycota</taxon>
        <taxon>Agaricomycotina</taxon>
        <taxon>Agaricomycetes</taxon>
        <taxon>Agaricomycetidae</taxon>
        <taxon>Agaricales</taxon>
        <taxon>Agaricineae</taxon>
        <taxon>Strophariaceae</taxon>
        <taxon>Galerina</taxon>
    </lineage>
</organism>
<comment type="similarity">
    <text evidence="2">Belongs to the oxygen-dependent FAD-linked oxidoreductase family.</text>
</comment>
<feature type="domain" description="FAD-binding PCMH-type" evidence="6">
    <location>
        <begin position="1"/>
        <end position="175"/>
    </location>
</feature>
<evidence type="ECO:0000256" key="3">
    <source>
        <dbReference type="ARBA" id="ARBA00022630"/>
    </source>
</evidence>
<dbReference type="PANTHER" id="PTHR42973:SF39">
    <property type="entry name" value="FAD-BINDING PCMH-TYPE DOMAIN-CONTAINING PROTEIN"/>
    <property type="match status" value="1"/>
</dbReference>
<evidence type="ECO:0000256" key="2">
    <source>
        <dbReference type="ARBA" id="ARBA00005466"/>
    </source>
</evidence>
<dbReference type="Proteomes" id="UP000027222">
    <property type="component" value="Unassembled WGS sequence"/>
</dbReference>
<dbReference type="Gene3D" id="3.30.465.10">
    <property type="match status" value="1"/>
</dbReference>
<gene>
    <name evidence="7" type="ORF">GALMADRAFT_126419</name>
</gene>
<accession>A0A067SYI0</accession>
<evidence type="ECO:0000313" key="7">
    <source>
        <dbReference type="EMBL" id="KDR72759.1"/>
    </source>
</evidence>
<sequence>MSPHAVIYPAGDDDIIAAIAYAEHEKVGIAIRTGGHHYTGASSTTGKNIQLDLNDTYTDFILDSNDSTIVTVGISTTLIKFMDKLREHKLFIPAGQCSYVNLGGHVQTGGYGHLIRSFGLFSDHVKAVRIITANGQIQWVRRGVAAEKELFFALLGGSPGNFAVITDLQLKVHRDQDHPHSRGLFGKVPYTPQLFKALVDVMVAEDETDEQPADFDYSLTVVSARPAEDKLHAGIVVFVQWANLEGKGQTYDPSFFQKIKKIIGVPLIPHEGSALDDKAPMSTLCSFWVFPIAREFQLPYFKRTYITESRTLEQDGWSSWVTGRLNEFVLDSKDCHYVSAQYTYLGGKHSRFRIQDPNDDMSFSWRRDSTFVCTMDVFYDTKKNPTAKETAREWVEKNDAEGVGSENGKYSKEDRRLLWGSRDTDLPAAHAHYYDSEAKYQALVKTKKKVDPKLIFTANKFAVGDYRPESRITGRPSEAIPIAG</sequence>
<evidence type="ECO:0000256" key="5">
    <source>
        <dbReference type="ARBA" id="ARBA00023002"/>
    </source>
</evidence>
<dbReference type="PROSITE" id="PS51387">
    <property type="entry name" value="FAD_PCMH"/>
    <property type="match status" value="1"/>
</dbReference>
<dbReference type="InterPro" id="IPR006094">
    <property type="entry name" value="Oxid_FAD_bind_N"/>
</dbReference>
<dbReference type="InterPro" id="IPR050416">
    <property type="entry name" value="FAD-linked_Oxidoreductase"/>
</dbReference>
<dbReference type="Gene3D" id="3.40.462.20">
    <property type="match status" value="1"/>
</dbReference>
<dbReference type="HOGENOM" id="CLU_040056_0_0_1"/>
<name>A0A067SYI0_GALM3</name>
<dbReference type="GO" id="GO:0071949">
    <property type="term" value="F:FAD binding"/>
    <property type="evidence" value="ECO:0007669"/>
    <property type="project" value="InterPro"/>
</dbReference>
<dbReference type="OrthoDB" id="415825at2759"/>
<dbReference type="Pfam" id="PF01565">
    <property type="entry name" value="FAD_binding_4"/>
    <property type="match status" value="1"/>
</dbReference>
<keyword evidence="4" id="KW-0274">FAD</keyword>
<dbReference type="STRING" id="685588.A0A067SYI0"/>
<dbReference type="InterPro" id="IPR016166">
    <property type="entry name" value="FAD-bd_PCMH"/>
</dbReference>
<dbReference type="PANTHER" id="PTHR42973">
    <property type="entry name" value="BINDING OXIDOREDUCTASE, PUTATIVE (AFU_ORTHOLOGUE AFUA_1G17690)-RELATED"/>
    <property type="match status" value="1"/>
</dbReference>
<dbReference type="SUPFAM" id="SSF56176">
    <property type="entry name" value="FAD-binding/transporter-associated domain-like"/>
    <property type="match status" value="1"/>
</dbReference>
<evidence type="ECO:0000256" key="4">
    <source>
        <dbReference type="ARBA" id="ARBA00022827"/>
    </source>
</evidence>
<evidence type="ECO:0000313" key="8">
    <source>
        <dbReference type="Proteomes" id="UP000027222"/>
    </source>
</evidence>
<dbReference type="AlphaFoldDB" id="A0A067SYI0"/>
<dbReference type="EMBL" id="KL142388">
    <property type="protein sequence ID" value="KDR72759.1"/>
    <property type="molecule type" value="Genomic_DNA"/>
</dbReference>
<reference evidence="8" key="1">
    <citation type="journal article" date="2014" name="Proc. Natl. Acad. Sci. U.S.A.">
        <title>Extensive sampling of basidiomycete genomes demonstrates inadequacy of the white-rot/brown-rot paradigm for wood decay fungi.</title>
        <authorList>
            <person name="Riley R."/>
            <person name="Salamov A.A."/>
            <person name="Brown D.W."/>
            <person name="Nagy L.G."/>
            <person name="Floudas D."/>
            <person name="Held B.W."/>
            <person name="Levasseur A."/>
            <person name="Lombard V."/>
            <person name="Morin E."/>
            <person name="Otillar R."/>
            <person name="Lindquist E.A."/>
            <person name="Sun H."/>
            <person name="LaButti K.M."/>
            <person name="Schmutz J."/>
            <person name="Jabbour D."/>
            <person name="Luo H."/>
            <person name="Baker S.E."/>
            <person name="Pisabarro A.G."/>
            <person name="Walton J.D."/>
            <person name="Blanchette R.A."/>
            <person name="Henrissat B."/>
            <person name="Martin F."/>
            <person name="Cullen D."/>
            <person name="Hibbett D.S."/>
            <person name="Grigoriev I.V."/>
        </authorList>
    </citation>
    <scope>NUCLEOTIDE SEQUENCE [LARGE SCALE GENOMIC DNA]</scope>
    <source>
        <strain evidence="8">CBS 339.88</strain>
    </source>
</reference>
<dbReference type="GO" id="GO:0016491">
    <property type="term" value="F:oxidoreductase activity"/>
    <property type="evidence" value="ECO:0007669"/>
    <property type="project" value="UniProtKB-KW"/>
</dbReference>
<protein>
    <recommendedName>
        <fullName evidence="6">FAD-binding PCMH-type domain-containing protein</fullName>
    </recommendedName>
</protein>
<keyword evidence="3" id="KW-0285">Flavoprotein</keyword>
<evidence type="ECO:0000256" key="1">
    <source>
        <dbReference type="ARBA" id="ARBA00001974"/>
    </source>
</evidence>
<keyword evidence="5" id="KW-0560">Oxidoreductase</keyword>
<dbReference type="InterPro" id="IPR016169">
    <property type="entry name" value="FAD-bd_PCMH_sub2"/>
</dbReference>
<dbReference type="InterPro" id="IPR036318">
    <property type="entry name" value="FAD-bd_PCMH-like_sf"/>
</dbReference>
<evidence type="ECO:0000259" key="6">
    <source>
        <dbReference type="PROSITE" id="PS51387"/>
    </source>
</evidence>
<comment type="cofactor">
    <cofactor evidence="1">
        <name>FAD</name>
        <dbReference type="ChEBI" id="CHEBI:57692"/>
    </cofactor>
</comment>
<keyword evidence="8" id="KW-1185">Reference proteome</keyword>
<proteinExistence type="inferred from homology"/>